<organism evidence="1 2">
    <name type="scientific">Klebsiella pneumoniae subsp. ozaenae</name>
    <dbReference type="NCBI Taxonomy" id="574"/>
    <lineage>
        <taxon>Bacteria</taxon>
        <taxon>Pseudomonadati</taxon>
        <taxon>Pseudomonadota</taxon>
        <taxon>Gammaproteobacteria</taxon>
        <taxon>Enterobacterales</taxon>
        <taxon>Enterobacteriaceae</taxon>
        <taxon>Klebsiella/Raoultella group</taxon>
        <taxon>Klebsiella</taxon>
        <taxon>Klebsiella pneumoniae complex</taxon>
    </lineage>
</organism>
<proteinExistence type="predicted"/>
<sequence length="157" mass="16655">MFVDAQLEFSDSQAITASAASTNIIDFNPAFDYNTVIDAGAGEPTFLVVIPGVTFTATGAATLTIELRSYANEDLSDTPTVIFTTTARALSTLVAGKPAAVVALPSAEYKRYLSLYYTVEKGPFTAGALDAFITKDAQTWRSHANKVEFAALNLSIA</sequence>
<gene>
    <name evidence="1" type="ORF">NCTC10313_02740</name>
</gene>
<dbReference type="EMBL" id="UGLW01000003">
    <property type="protein sequence ID" value="STU67309.1"/>
    <property type="molecule type" value="Genomic_DNA"/>
</dbReference>
<dbReference type="AlphaFoldDB" id="A0A377ZD77"/>
<name>A0A377ZD77_KLEPO</name>
<reference evidence="1 2" key="1">
    <citation type="submission" date="2018-06" db="EMBL/GenBank/DDBJ databases">
        <authorList>
            <consortium name="Pathogen Informatics"/>
            <person name="Doyle S."/>
        </authorList>
    </citation>
    <scope>NUCLEOTIDE SEQUENCE [LARGE SCALE GENOMIC DNA]</scope>
    <source>
        <strain evidence="1 2">NCTC10313</strain>
    </source>
</reference>
<protein>
    <submittedName>
        <fullName evidence="1">Uncharacterized protein</fullName>
    </submittedName>
</protein>
<evidence type="ECO:0000313" key="1">
    <source>
        <dbReference type="EMBL" id="STU67309.1"/>
    </source>
</evidence>
<dbReference type="Pfam" id="PF21190">
    <property type="entry name" value="Bbp16"/>
    <property type="match status" value="1"/>
</dbReference>
<dbReference type="InterPro" id="IPR048922">
    <property type="entry name" value="Bbp16"/>
</dbReference>
<accession>A0A377ZD77</accession>
<dbReference type="Gene3D" id="2.60.120.1110">
    <property type="match status" value="1"/>
</dbReference>
<evidence type="ECO:0000313" key="2">
    <source>
        <dbReference type="Proteomes" id="UP000254487"/>
    </source>
</evidence>
<dbReference type="Proteomes" id="UP000254487">
    <property type="component" value="Unassembled WGS sequence"/>
</dbReference>